<organism evidence="10 11">
    <name type="scientific">Luminiphilus syltensis NOR5-1B</name>
    <dbReference type="NCBI Taxonomy" id="565045"/>
    <lineage>
        <taxon>Bacteria</taxon>
        <taxon>Pseudomonadati</taxon>
        <taxon>Pseudomonadota</taxon>
        <taxon>Gammaproteobacteria</taxon>
        <taxon>Cellvibrionales</taxon>
        <taxon>Halieaceae</taxon>
        <taxon>Luminiphilus</taxon>
    </lineage>
</organism>
<dbReference type="Gene3D" id="1.20.140.10">
    <property type="entry name" value="Butyryl-CoA Dehydrogenase, subunit A, domain 3"/>
    <property type="match status" value="1"/>
</dbReference>
<dbReference type="Pfam" id="PF02771">
    <property type="entry name" value="Acyl-CoA_dh_N"/>
    <property type="match status" value="1"/>
</dbReference>
<dbReference type="SUPFAM" id="SSF47203">
    <property type="entry name" value="Acyl-CoA dehydrogenase C-terminal domain-like"/>
    <property type="match status" value="1"/>
</dbReference>
<feature type="domain" description="Acyl-CoA oxidase/dehydrogenase middle" evidence="8">
    <location>
        <begin position="122"/>
        <end position="215"/>
    </location>
</feature>
<dbReference type="InterPro" id="IPR036250">
    <property type="entry name" value="AcylCo_DH-like_C"/>
</dbReference>
<evidence type="ECO:0000313" key="11">
    <source>
        <dbReference type="Proteomes" id="UP000004699"/>
    </source>
</evidence>
<keyword evidence="3 6" id="KW-0285">Flavoprotein</keyword>
<evidence type="ECO:0000256" key="3">
    <source>
        <dbReference type="ARBA" id="ARBA00022630"/>
    </source>
</evidence>
<dbReference type="CDD" id="cd00567">
    <property type="entry name" value="ACAD"/>
    <property type="match status" value="1"/>
</dbReference>
<dbReference type="RefSeq" id="WP_009019913.1">
    <property type="nucleotide sequence ID" value="NZ_DS999411.1"/>
</dbReference>
<dbReference type="InterPro" id="IPR037069">
    <property type="entry name" value="AcylCoA_DH/ox_N_sf"/>
</dbReference>
<gene>
    <name evidence="10" type="ORF">NOR51B_1112</name>
</gene>
<keyword evidence="5 6" id="KW-0560">Oxidoreductase</keyword>
<dbReference type="eggNOG" id="COG1960">
    <property type="taxonomic scope" value="Bacteria"/>
</dbReference>
<dbReference type="EMBL" id="DS999411">
    <property type="protein sequence ID" value="EED35167.1"/>
    <property type="molecule type" value="Genomic_DNA"/>
</dbReference>
<comment type="cofactor">
    <cofactor evidence="1 6">
        <name>FAD</name>
        <dbReference type="ChEBI" id="CHEBI:57692"/>
    </cofactor>
</comment>
<dbReference type="Proteomes" id="UP000004699">
    <property type="component" value="Unassembled WGS sequence"/>
</dbReference>
<dbReference type="Pfam" id="PF02770">
    <property type="entry name" value="Acyl-CoA_dh_M"/>
    <property type="match status" value="1"/>
</dbReference>
<dbReference type="InterPro" id="IPR046373">
    <property type="entry name" value="Acyl-CoA_Oxase/DH_mid-dom_sf"/>
</dbReference>
<dbReference type="GO" id="GO:0003995">
    <property type="term" value="F:acyl-CoA dehydrogenase activity"/>
    <property type="evidence" value="ECO:0007669"/>
    <property type="project" value="TreeGrafter"/>
</dbReference>
<dbReference type="PANTHER" id="PTHR43884">
    <property type="entry name" value="ACYL-COA DEHYDROGENASE"/>
    <property type="match status" value="1"/>
</dbReference>
<dbReference type="GO" id="GO:0050660">
    <property type="term" value="F:flavin adenine dinucleotide binding"/>
    <property type="evidence" value="ECO:0007669"/>
    <property type="project" value="InterPro"/>
</dbReference>
<feature type="domain" description="Acyl-CoA dehydrogenase/oxidase C-terminal" evidence="7">
    <location>
        <begin position="242"/>
        <end position="375"/>
    </location>
</feature>
<evidence type="ECO:0000256" key="2">
    <source>
        <dbReference type="ARBA" id="ARBA00009347"/>
    </source>
</evidence>
<dbReference type="Pfam" id="PF00441">
    <property type="entry name" value="Acyl-CoA_dh_1"/>
    <property type="match status" value="1"/>
</dbReference>
<protein>
    <submittedName>
        <fullName evidence="10">Acyl-CoA dehydrogenase</fullName>
    </submittedName>
</protein>
<dbReference type="InterPro" id="IPR013786">
    <property type="entry name" value="AcylCoA_DH/ox_N"/>
</dbReference>
<dbReference type="Gene3D" id="2.40.110.10">
    <property type="entry name" value="Butyryl-CoA Dehydrogenase, subunit A, domain 2"/>
    <property type="match status" value="1"/>
</dbReference>
<evidence type="ECO:0000256" key="1">
    <source>
        <dbReference type="ARBA" id="ARBA00001974"/>
    </source>
</evidence>
<evidence type="ECO:0000256" key="5">
    <source>
        <dbReference type="ARBA" id="ARBA00023002"/>
    </source>
</evidence>
<dbReference type="PANTHER" id="PTHR43884:SF20">
    <property type="entry name" value="ACYL-COA DEHYDROGENASE FADE28"/>
    <property type="match status" value="1"/>
</dbReference>
<dbReference type="HOGENOM" id="CLU_018204_5_2_6"/>
<dbReference type="InterPro" id="IPR009075">
    <property type="entry name" value="AcylCo_DH/oxidase_C"/>
</dbReference>
<dbReference type="OrthoDB" id="7053515at2"/>
<name>B8KWV2_9GAMM</name>
<keyword evidence="4 6" id="KW-0274">FAD</keyword>
<dbReference type="AlphaFoldDB" id="B8KWV2"/>
<evidence type="ECO:0000313" key="10">
    <source>
        <dbReference type="EMBL" id="EED35167.1"/>
    </source>
</evidence>
<sequence>MNFDFTEEQQMIRDSIARFVQDDYDWDTRKAIVASEAGMAPANWQTFAELGWLSIPFAEADGGFGGGIVDSAVIMEELGKGLVVEPYFPTVILFGGLITRAGSEAQRAAMLSALIEGRLLGAFAYLERQSRFEIGDCRTVALPDGEGYRLSGEKVVVFNGEHAEQMVVLARTSGEQCDREGLSLFVVDASAEGISRFNYPLMDAQRVSNITFDNVRLEAHTLLGDLGNAMDVVDAVVREATILLAAEAVGIMGLLNQKTLEYTKTRQQFGVAIGSFQALQHRMVDTMMAYEQAKSLLFRALCEHQEDPEQSATTVHALKTLIDRNSKLIYGEAIQLHGGMGLTDELDIGHYAKRLMMINTTFGDGTFHRARYAEQAYAA</sequence>
<dbReference type="Gene3D" id="1.10.540.10">
    <property type="entry name" value="Acyl-CoA dehydrogenase/oxidase, N-terminal domain"/>
    <property type="match status" value="1"/>
</dbReference>
<proteinExistence type="inferred from homology"/>
<keyword evidence="11" id="KW-1185">Reference proteome</keyword>
<dbReference type="SUPFAM" id="SSF56645">
    <property type="entry name" value="Acyl-CoA dehydrogenase NM domain-like"/>
    <property type="match status" value="1"/>
</dbReference>
<dbReference type="InterPro" id="IPR009100">
    <property type="entry name" value="AcylCoA_DH/oxidase_NM_dom_sf"/>
</dbReference>
<evidence type="ECO:0000259" key="9">
    <source>
        <dbReference type="Pfam" id="PF02771"/>
    </source>
</evidence>
<evidence type="ECO:0000259" key="7">
    <source>
        <dbReference type="Pfam" id="PF00441"/>
    </source>
</evidence>
<feature type="domain" description="Acyl-CoA dehydrogenase/oxidase N-terminal" evidence="9">
    <location>
        <begin position="6"/>
        <end position="117"/>
    </location>
</feature>
<comment type="similarity">
    <text evidence="2 6">Belongs to the acyl-CoA dehydrogenase family.</text>
</comment>
<accession>B8KWV2</accession>
<evidence type="ECO:0000256" key="6">
    <source>
        <dbReference type="RuleBase" id="RU362125"/>
    </source>
</evidence>
<reference evidence="11" key="1">
    <citation type="journal article" date="2013" name="BMC Microbiol.">
        <title>Taxonomy and evolution of bacteriochlorophyll a-containing members of the OM60/NOR5 clade of marine gammaproteobacteria: description of Luminiphilus syltensis gen. nov., sp. nov., reclassification of Haliea rubra as Pseudohaliea rubra gen. nov., comb. nov., and emendation of Chromatocurvus halotolerans.</title>
        <authorList>
            <person name="Spring S."/>
            <person name="Riedel T."/>
            <person name="Sproer C."/>
            <person name="Yan S."/>
            <person name="Harder J."/>
            <person name="Fuchs B.M."/>
        </authorList>
    </citation>
    <scope>NUCLEOTIDE SEQUENCE [LARGE SCALE GENOMIC DNA]</scope>
    <source>
        <strain evidence="11">NOR51-B</strain>
    </source>
</reference>
<evidence type="ECO:0000259" key="8">
    <source>
        <dbReference type="Pfam" id="PF02770"/>
    </source>
</evidence>
<dbReference type="InterPro" id="IPR006091">
    <property type="entry name" value="Acyl-CoA_Oxase/DH_mid-dom"/>
</dbReference>
<dbReference type="STRING" id="565045.NOR51B_1112"/>
<evidence type="ECO:0000256" key="4">
    <source>
        <dbReference type="ARBA" id="ARBA00022827"/>
    </source>
</evidence>